<dbReference type="RefSeq" id="WP_135441745.1">
    <property type="nucleotide sequence ID" value="NZ_SRLE01000005.1"/>
</dbReference>
<sequence>MSRGIPCMLLALGLGVSVPAVAQPVVLEQQLNSVGGEAVAVTGEWAFVGDPDNCRAYVFKYDYVTNLWGNGVGVAGLPYTILGSVSGCGFAATFANLGRFGESIATDNGLVVIGASTGFDAGGFYNSGRVFVFHYDAGAVGGATGGWIGNTAVNGAREAGLASDQQTNAFFGFSVAVSYDDATGIATLVVGAPGYNIPGQSDAGKVYAYEWDTNPPTPTLTFLASDTGNAAGDMLGYQVSANDSAYMGGVPGADSAGFTDNGAAFFYGASPAVVTDLDPPGLTADGDSLGFDVSLADDGIALLGGVDSYVLRESGGSYQYEAVLTGTQGGAVSQSGGVYGFGYQGSSVRLYYADTDFTATEDWRVDKTEVAFGRDISAADDLRVLVNGETNNRAYAYSTPCGRGGDLIANQWTLIGLPCDTGSATIDQIFGDDLGVYGTDWYMYRQGTDYSGAGSAYIGLSASDTLEPGRGYWLISASDASWQVDQPIAAQHSAAAIDPLTRALVGAVFPFDLNALMGTSYTPDSDARVMLANPFPAAVDWSLSAIEDVGGLPPVAIGAVPWFEGGSPTAYVYDAASDGYTVVDGSVPGAPREIGAGEGFFVRFNNTFYTERATQKYLRMARGK</sequence>
<feature type="chain" id="PRO_5021282442" evidence="1">
    <location>
        <begin position="23"/>
        <end position="624"/>
    </location>
</feature>
<organism evidence="2 3">
    <name type="scientific">Mangrovimicrobium sediminis</name>
    <dbReference type="NCBI Taxonomy" id="2562682"/>
    <lineage>
        <taxon>Bacteria</taxon>
        <taxon>Pseudomonadati</taxon>
        <taxon>Pseudomonadota</taxon>
        <taxon>Gammaproteobacteria</taxon>
        <taxon>Cellvibrionales</taxon>
        <taxon>Halieaceae</taxon>
        <taxon>Mangrovimicrobium</taxon>
    </lineage>
</organism>
<comment type="caution">
    <text evidence="2">The sequence shown here is derived from an EMBL/GenBank/DDBJ whole genome shotgun (WGS) entry which is preliminary data.</text>
</comment>
<evidence type="ECO:0000256" key="1">
    <source>
        <dbReference type="SAM" id="SignalP"/>
    </source>
</evidence>
<evidence type="ECO:0000313" key="2">
    <source>
        <dbReference type="EMBL" id="TGD74716.1"/>
    </source>
</evidence>
<dbReference type="OrthoDB" id="5747265at2"/>
<keyword evidence="1" id="KW-0732">Signal</keyword>
<dbReference type="EMBL" id="SRLE01000005">
    <property type="protein sequence ID" value="TGD74716.1"/>
    <property type="molecule type" value="Genomic_DNA"/>
</dbReference>
<dbReference type="Pfam" id="PF14312">
    <property type="entry name" value="FG-GAP_2"/>
    <property type="match status" value="1"/>
</dbReference>
<dbReference type="PROSITE" id="PS51470">
    <property type="entry name" value="FG_GAP"/>
    <property type="match status" value="1"/>
</dbReference>
<dbReference type="InterPro" id="IPR013517">
    <property type="entry name" value="FG-GAP"/>
</dbReference>
<name>A0A4Z0M5J6_9GAMM</name>
<protein>
    <submittedName>
        <fullName evidence="2">Uncharacterized protein</fullName>
    </submittedName>
</protein>
<accession>A0A4Z0M5J6</accession>
<dbReference type="SMART" id="SM00191">
    <property type="entry name" value="Int_alpha"/>
    <property type="match status" value="2"/>
</dbReference>
<dbReference type="PANTHER" id="PTHR36220:SF1">
    <property type="entry name" value="GAMMA TUBULIN COMPLEX COMPONENT C-TERMINAL DOMAIN-CONTAINING PROTEIN"/>
    <property type="match status" value="1"/>
</dbReference>
<reference evidence="2 3" key="1">
    <citation type="submission" date="2019-04" db="EMBL/GenBank/DDBJ databases">
        <title>Taxonomy of novel Haliea sp. from mangrove soil of West Coast of India.</title>
        <authorList>
            <person name="Verma A."/>
            <person name="Kumar P."/>
            <person name="Krishnamurthi S."/>
        </authorList>
    </citation>
    <scope>NUCLEOTIDE SEQUENCE [LARGE SCALE GENOMIC DNA]</scope>
    <source>
        <strain evidence="2 3">SAOS-164</strain>
    </source>
</reference>
<dbReference type="InterPro" id="IPR013519">
    <property type="entry name" value="Int_alpha_beta-p"/>
</dbReference>
<keyword evidence="3" id="KW-1185">Reference proteome</keyword>
<dbReference type="AlphaFoldDB" id="A0A4Z0M5J6"/>
<evidence type="ECO:0000313" key="3">
    <source>
        <dbReference type="Proteomes" id="UP000298050"/>
    </source>
</evidence>
<feature type="signal peptide" evidence="1">
    <location>
        <begin position="1"/>
        <end position="22"/>
    </location>
</feature>
<proteinExistence type="predicted"/>
<dbReference type="PANTHER" id="PTHR36220">
    <property type="entry name" value="UNNAMED PRODUCT"/>
    <property type="match status" value="1"/>
</dbReference>
<gene>
    <name evidence="2" type="ORF">E4634_05815</name>
</gene>
<dbReference type="Proteomes" id="UP000298050">
    <property type="component" value="Unassembled WGS sequence"/>
</dbReference>